<dbReference type="Proteomes" id="UP000199013">
    <property type="component" value="Unassembled WGS sequence"/>
</dbReference>
<organism evidence="5 6">
    <name type="scientific">Candidatus Protofrankia californiensis</name>
    <dbReference type="NCBI Taxonomy" id="1839754"/>
    <lineage>
        <taxon>Bacteria</taxon>
        <taxon>Bacillati</taxon>
        <taxon>Actinomycetota</taxon>
        <taxon>Actinomycetes</taxon>
        <taxon>Frankiales</taxon>
        <taxon>Frankiaceae</taxon>
        <taxon>Protofrankia</taxon>
    </lineage>
</organism>
<dbReference type="PANTHER" id="PTHR11712:SF336">
    <property type="entry name" value="3-OXOACYL-[ACYL-CARRIER-PROTEIN] SYNTHASE, MITOCHONDRIAL"/>
    <property type="match status" value="1"/>
</dbReference>
<evidence type="ECO:0000313" key="6">
    <source>
        <dbReference type="Proteomes" id="UP000199013"/>
    </source>
</evidence>
<dbReference type="GO" id="GO:0005829">
    <property type="term" value="C:cytosol"/>
    <property type="evidence" value="ECO:0007669"/>
    <property type="project" value="TreeGrafter"/>
</dbReference>
<dbReference type="InterPro" id="IPR014031">
    <property type="entry name" value="Ketoacyl_synth_C"/>
</dbReference>
<dbReference type="Pfam" id="PF02801">
    <property type="entry name" value="Ketoacyl-synt_C"/>
    <property type="match status" value="1"/>
</dbReference>
<comment type="similarity">
    <text evidence="1 3">Belongs to the thiolase-like superfamily. Beta-ketoacyl-ACP synthases family.</text>
</comment>
<dbReference type="SMART" id="SM00825">
    <property type="entry name" value="PKS_KS"/>
    <property type="match status" value="1"/>
</dbReference>
<dbReference type="Gene3D" id="3.40.47.10">
    <property type="match status" value="2"/>
</dbReference>
<evidence type="ECO:0000256" key="3">
    <source>
        <dbReference type="RuleBase" id="RU003694"/>
    </source>
</evidence>
<keyword evidence="6" id="KW-1185">Reference proteome</keyword>
<dbReference type="PROSITE" id="PS52004">
    <property type="entry name" value="KS3_2"/>
    <property type="match status" value="1"/>
</dbReference>
<feature type="domain" description="Ketosynthase family 3 (KS3)" evidence="4">
    <location>
        <begin position="15"/>
        <end position="419"/>
    </location>
</feature>
<dbReference type="InterPro" id="IPR014030">
    <property type="entry name" value="Ketoacyl_synth_N"/>
</dbReference>
<evidence type="ECO:0000256" key="2">
    <source>
        <dbReference type="ARBA" id="ARBA00022679"/>
    </source>
</evidence>
<dbReference type="InterPro" id="IPR020841">
    <property type="entry name" value="PKS_Beta-ketoAc_synthase_dom"/>
</dbReference>
<evidence type="ECO:0000256" key="1">
    <source>
        <dbReference type="ARBA" id="ARBA00008467"/>
    </source>
</evidence>
<dbReference type="EMBL" id="FLUV01001785">
    <property type="protein sequence ID" value="SBW24730.1"/>
    <property type="molecule type" value="Genomic_DNA"/>
</dbReference>
<accession>A0A1C3P4P0</accession>
<dbReference type="PANTHER" id="PTHR11712">
    <property type="entry name" value="POLYKETIDE SYNTHASE-RELATED"/>
    <property type="match status" value="1"/>
</dbReference>
<dbReference type="AlphaFoldDB" id="A0A1C3P4P0"/>
<protein>
    <submittedName>
        <fullName evidence="5">3-oxoacyl-[acyl-carrier protein] synthase</fullName>
    </submittedName>
</protein>
<evidence type="ECO:0000313" key="5">
    <source>
        <dbReference type="EMBL" id="SBW24730.1"/>
    </source>
</evidence>
<dbReference type="SUPFAM" id="SSF53901">
    <property type="entry name" value="Thiolase-like"/>
    <property type="match status" value="1"/>
</dbReference>
<dbReference type="GO" id="GO:0006633">
    <property type="term" value="P:fatty acid biosynthetic process"/>
    <property type="evidence" value="ECO:0007669"/>
    <property type="project" value="TreeGrafter"/>
</dbReference>
<gene>
    <name evidence="5" type="ORF">FDG2_4278</name>
</gene>
<dbReference type="InterPro" id="IPR016039">
    <property type="entry name" value="Thiolase-like"/>
</dbReference>
<dbReference type="InterPro" id="IPR000794">
    <property type="entry name" value="Beta-ketoacyl_synthase"/>
</dbReference>
<keyword evidence="2 3" id="KW-0808">Transferase</keyword>
<reference evidence="6" key="1">
    <citation type="submission" date="2016-02" db="EMBL/GenBank/DDBJ databases">
        <authorList>
            <person name="Wibberg D."/>
        </authorList>
    </citation>
    <scope>NUCLEOTIDE SEQUENCE [LARGE SCALE GENOMIC DNA]</scope>
</reference>
<proteinExistence type="inferred from homology"/>
<evidence type="ECO:0000259" key="4">
    <source>
        <dbReference type="PROSITE" id="PS52004"/>
    </source>
</evidence>
<dbReference type="Pfam" id="PF00109">
    <property type="entry name" value="ketoacyl-synt"/>
    <property type="match status" value="1"/>
</dbReference>
<dbReference type="GO" id="GO:0004315">
    <property type="term" value="F:3-oxoacyl-[acyl-carrier-protein] synthase activity"/>
    <property type="evidence" value="ECO:0007669"/>
    <property type="project" value="TreeGrafter"/>
</dbReference>
<sequence>MARSAVPSNRPAEPAEPIAITGIGPMLPGAFAVPPFWNNLRTGSSQLGRIDLGEGLGVCVGAQLGPFEVQEVLPGLSARHAAKYSREILATMASIKSAWQDTGLDEAGIDPRRVSIILSSSRGLPWRSRHACNRADGTSGMLGSLTASPTNLTAIYLGAQGLMTTISAACVGGHHALGVALRELRAGSSDAVLVGGYDFPLVPDVMGVFQELGLLSRERDQPGRAVRPYNRDRDGTALGEGAITLCLERVSTVRARGARVYAHILDHQALNEAGHATRMDLSGRMTADLLIRAVTEVGRSVDEIGYVCGHGTATRANDLAECQALKALYPHRRAEELPPLGSNKPIYGHTLGAAGIINVAATALMLHHQSLAPTINISDVDPDCAQDHVADGPRPATLDLAVSLAFAIGSQTSVVILGASA</sequence>
<name>A0A1C3P4P0_9ACTN</name>